<protein>
    <recommendedName>
        <fullName evidence="5">Lipoprotein</fullName>
    </recommendedName>
</protein>
<dbReference type="PROSITE" id="PS51257">
    <property type="entry name" value="PROKAR_LIPOPROTEIN"/>
    <property type="match status" value="1"/>
</dbReference>
<dbReference type="Proteomes" id="UP000321735">
    <property type="component" value="Chromosome"/>
</dbReference>
<proteinExistence type="predicted"/>
<accession>A0A9X7M143</accession>
<gene>
    <name evidence="3" type="ORF">D0437_27585</name>
</gene>
<evidence type="ECO:0008006" key="5">
    <source>
        <dbReference type="Google" id="ProtNLM"/>
    </source>
</evidence>
<reference evidence="3 4" key="1">
    <citation type="journal article" date="2019" name="Ecotoxicol. Environ. Saf.">
        <title>Microbial characterization of heavy metal resistant bacterial strains isolated from an electroplating wastewater treatment plant.</title>
        <authorList>
            <person name="Cai X."/>
            <person name="Zheng X."/>
            <person name="Zhang D."/>
            <person name="Iqbal W."/>
            <person name="Liu C."/>
            <person name="Yang B."/>
            <person name="Zhao X."/>
            <person name="Lu X."/>
            <person name="Mao Y."/>
        </authorList>
    </citation>
    <scope>NUCLEOTIDE SEQUENCE [LARGE SCALE GENOMIC DNA]</scope>
    <source>
        <strain evidence="3 4">Co1-1</strain>
    </source>
</reference>
<evidence type="ECO:0000313" key="3">
    <source>
        <dbReference type="EMBL" id="QDZ76607.1"/>
    </source>
</evidence>
<keyword evidence="1" id="KW-0175">Coiled coil</keyword>
<feature type="signal peptide" evidence="2">
    <location>
        <begin position="1"/>
        <end position="20"/>
    </location>
</feature>
<keyword evidence="2" id="KW-0732">Signal</keyword>
<organism evidence="3 4">
    <name type="scientific">Bacillus cereus</name>
    <dbReference type="NCBI Taxonomy" id="1396"/>
    <lineage>
        <taxon>Bacteria</taxon>
        <taxon>Bacillati</taxon>
        <taxon>Bacillota</taxon>
        <taxon>Bacilli</taxon>
        <taxon>Bacillales</taxon>
        <taxon>Bacillaceae</taxon>
        <taxon>Bacillus</taxon>
        <taxon>Bacillus cereus group</taxon>
    </lineage>
</organism>
<evidence type="ECO:0000313" key="4">
    <source>
        <dbReference type="Proteomes" id="UP000321735"/>
    </source>
</evidence>
<evidence type="ECO:0000256" key="2">
    <source>
        <dbReference type="SAM" id="SignalP"/>
    </source>
</evidence>
<dbReference type="EMBL" id="CP031778">
    <property type="protein sequence ID" value="QDZ76607.1"/>
    <property type="molecule type" value="Genomic_DNA"/>
</dbReference>
<name>A0A9X7M143_BACCE</name>
<dbReference type="AlphaFoldDB" id="A0A9X7M143"/>
<sequence length="197" mass="22416">MNKSMIAILLVGIVVTGCYAASKTAQVADYQTKYEHTTNTLRAVQEKNKQLNRALQSKENNTDEQVKKDTEEFLKAFFVYDTSKGERAWTKITPFATQNALKMLTPAGTDPNQPIEKTEAEKTILSDMDKSFLYYTAIDATHANVFARVWQKITVNGVSSVTQMPLDISLFYDDQKNRWVVDEMKIQQPLKEDGYIN</sequence>
<evidence type="ECO:0000256" key="1">
    <source>
        <dbReference type="SAM" id="Coils"/>
    </source>
</evidence>
<feature type="chain" id="PRO_5040797830" description="Lipoprotein" evidence="2">
    <location>
        <begin position="21"/>
        <end position="197"/>
    </location>
</feature>
<dbReference type="RefSeq" id="WP_208742615.1">
    <property type="nucleotide sequence ID" value="NZ_CP031778.1"/>
</dbReference>
<feature type="coiled-coil region" evidence="1">
    <location>
        <begin position="27"/>
        <end position="68"/>
    </location>
</feature>